<dbReference type="AlphaFoldDB" id="A0A9P6GCZ2"/>
<evidence type="ECO:0000313" key="4">
    <source>
        <dbReference type="Proteomes" id="UP000756921"/>
    </source>
</evidence>
<sequence length="752" mass="82889">MSDTTTIACWPACVDAIDWSHDGIIALASEEQVELLFPHTRSNDTEHDFSSWHHIPLAASWFTATELPEKEAGPVSTYSIGEEVSTSAPVSIAWSPPGIAKHRRCALGVLTSSLILSIWASEGKIDDELSWKRKLIINDALVLYFSSNLNEVESALVHETTEKMRLRARIRSFTWAPSLSNPKPAATIGMQTTWAQPFVAVANDDNQIAIVAVDTPTTTLNAEEEWSGEVLNHFSITPDSGNVFESANTFDEIVQQQRYVSRLAWSPWTIQGEWFHSVLVYATNEDLRARVVTYSGETIGIGDDEVVYPDIKLRYAGPMKWSSKIENGDTVTLALFTLTNVVILKISASNAEVLARTEHDLDGRWDETSAAVWDHTTKDPTIHFASLQTTLSYTNRLQCSNQSLGPIPSHPHWREQLWDAQALFSAQHELAGNVRSKVWGLSTSPLGDFIASCSTIHPSDMIEYGPPIDRRTSIAISGLRNYDKDAKLEIPAQDCSAEGLVFTLRKWAERTGDGSESVPTTIDEVAAQLFGLHSKFSSSHINREEPTSEVPTTDIHALIAYIKNSLLSSFTLKNRLHILVSQTLAPSIPTLLSRTLIAYRLAAFVSVLPQSLTHATRFSAEIAEHHWRIVALVDAIMADGDEGCPQDTVPALMYPCDTCDFCSASIPLEDLDTARCANGHEFSRCGISFIAIQRPRISKACALCRTPYLSEEFVGAQEEDEEGGRLDGEVSLARALFLACDVCVYCGGKFTG</sequence>
<dbReference type="Proteomes" id="UP000756921">
    <property type="component" value="Unassembled WGS sequence"/>
</dbReference>
<dbReference type="EMBL" id="WJXW01000009">
    <property type="protein sequence ID" value="KAF9732886.1"/>
    <property type="molecule type" value="Genomic_DNA"/>
</dbReference>
<dbReference type="GO" id="GO:0006384">
    <property type="term" value="P:transcription initiation at RNA polymerase III promoter"/>
    <property type="evidence" value="ECO:0007669"/>
    <property type="project" value="InterPro"/>
</dbReference>
<evidence type="ECO:0000259" key="2">
    <source>
        <dbReference type="Pfam" id="PF12660"/>
    </source>
</evidence>
<dbReference type="OrthoDB" id="6021743at2759"/>
<dbReference type="InterPro" id="IPR024761">
    <property type="entry name" value="TFIIIC_delta_N"/>
</dbReference>
<protein>
    <recommendedName>
        <fullName evidence="5">Transcription factor IIIC subunit delta N-term-domain-containing protein</fullName>
    </recommendedName>
</protein>
<feature type="domain" description="Transcription factor IIIC putative zinc-finger" evidence="2">
    <location>
        <begin position="657"/>
        <end position="750"/>
    </location>
</feature>
<dbReference type="GO" id="GO:0000127">
    <property type="term" value="C:transcription factor TFIIIC complex"/>
    <property type="evidence" value="ECO:0007669"/>
    <property type="project" value="InterPro"/>
</dbReference>
<feature type="domain" description="Transcription factor IIIC 90kDa subunit N-terminal" evidence="1">
    <location>
        <begin position="19"/>
        <end position="477"/>
    </location>
</feature>
<dbReference type="Pfam" id="PF12657">
    <property type="entry name" value="TFIIIC_delta"/>
    <property type="match status" value="1"/>
</dbReference>
<accession>A0A9P6GCZ2</accession>
<reference evidence="3" key="1">
    <citation type="journal article" date="2020" name="Mol. Plant Microbe Interact.">
        <title>Genome Sequence of the Biocontrol Agent Coniothyrium minitans strain Conio (IMI 134523).</title>
        <authorList>
            <person name="Patel D."/>
            <person name="Shittu T.A."/>
            <person name="Baroncelli R."/>
            <person name="Muthumeenakshi S."/>
            <person name="Osborne T.H."/>
            <person name="Janganan T.K."/>
            <person name="Sreenivasaprasad S."/>
        </authorList>
    </citation>
    <scope>NUCLEOTIDE SEQUENCE</scope>
    <source>
        <strain evidence="3">Conio</strain>
    </source>
</reference>
<dbReference type="GO" id="GO:0004402">
    <property type="term" value="F:histone acetyltransferase activity"/>
    <property type="evidence" value="ECO:0007669"/>
    <property type="project" value="InterPro"/>
</dbReference>
<dbReference type="PANTHER" id="PTHR15496:SF2">
    <property type="entry name" value="GENERAL TRANSCRIPTION FACTOR 3C POLYPEPTIDE 4"/>
    <property type="match status" value="1"/>
</dbReference>
<dbReference type="Pfam" id="PF12660">
    <property type="entry name" value="zf-TFIIIC"/>
    <property type="match status" value="1"/>
</dbReference>
<name>A0A9P6GCZ2_9PLEO</name>
<evidence type="ECO:0000259" key="1">
    <source>
        <dbReference type="Pfam" id="PF12657"/>
    </source>
</evidence>
<proteinExistence type="predicted"/>
<organism evidence="3 4">
    <name type="scientific">Paraphaeosphaeria minitans</name>
    <dbReference type="NCBI Taxonomy" id="565426"/>
    <lineage>
        <taxon>Eukaryota</taxon>
        <taxon>Fungi</taxon>
        <taxon>Dikarya</taxon>
        <taxon>Ascomycota</taxon>
        <taxon>Pezizomycotina</taxon>
        <taxon>Dothideomycetes</taxon>
        <taxon>Pleosporomycetidae</taxon>
        <taxon>Pleosporales</taxon>
        <taxon>Massarineae</taxon>
        <taxon>Didymosphaeriaceae</taxon>
        <taxon>Paraphaeosphaeria</taxon>
    </lineage>
</organism>
<evidence type="ECO:0000313" key="3">
    <source>
        <dbReference type="EMBL" id="KAF9732886.1"/>
    </source>
</evidence>
<dbReference type="PANTHER" id="PTHR15496">
    <property type="entry name" value="GENERAL TRANSCRIPTION FACTOR 3C POLYPEPTIDE 4 FAMILY"/>
    <property type="match status" value="1"/>
</dbReference>
<dbReference type="InterPro" id="IPR024764">
    <property type="entry name" value="TFIIIC_Znf"/>
</dbReference>
<dbReference type="InterPro" id="IPR044230">
    <property type="entry name" value="GTF3C4"/>
</dbReference>
<evidence type="ECO:0008006" key="5">
    <source>
        <dbReference type="Google" id="ProtNLM"/>
    </source>
</evidence>
<keyword evidence="4" id="KW-1185">Reference proteome</keyword>
<comment type="caution">
    <text evidence="3">The sequence shown here is derived from an EMBL/GenBank/DDBJ whole genome shotgun (WGS) entry which is preliminary data.</text>
</comment>
<gene>
    <name evidence="3" type="ORF">PMIN01_08568</name>
</gene>